<dbReference type="OrthoDB" id="2782977at2759"/>
<evidence type="ECO:0000256" key="1">
    <source>
        <dbReference type="SAM" id="Phobius"/>
    </source>
</evidence>
<gene>
    <name evidence="2" type="ORF">OBBRIDRAFT_397968</name>
</gene>
<dbReference type="AlphaFoldDB" id="A0A8E2DF30"/>
<evidence type="ECO:0000313" key="2">
    <source>
        <dbReference type="EMBL" id="OCH84521.1"/>
    </source>
</evidence>
<evidence type="ECO:0000313" key="3">
    <source>
        <dbReference type="Proteomes" id="UP000250043"/>
    </source>
</evidence>
<sequence length="244" mass="25571">MHIKVSLYQQSSSSSLVVIKMAYLLLGIIFFAQIVHPALARTSLTTDSCETQIVVTEAVQVGQHIINVTAPACPGYVPSSEPVHITSSILARRAPNIPYSRAPSADGLYTRQGSSSECSGPTICECGTPCQVECGGFTSPDPNPAVSDCDTLVTILRSFPSTIGSTFVQGTGFPNPILVGFSTCSVAFGNTRADKQEVEYCWDGLASDAVSVINACVAPGITPQGGLCNSDNTDWAMSVGGVER</sequence>
<name>A0A8E2DF30_9APHY</name>
<keyword evidence="3" id="KW-1185">Reference proteome</keyword>
<keyword evidence="1" id="KW-0472">Membrane</keyword>
<protein>
    <submittedName>
        <fullName evidence="2">Uncharacterized protein</fullName>
    </submittedName>
</protein>
<organism evidence="2 3">
    <name type="scientific">Obba rivulosa</name>
    <dbReference type="NCBI Taxonomy" id="1052685"/>
    <lineage>
        <taxon>Eukaryota</taxon>
        <taxon>Fungi</taxon>
        <taxon>Dikarya</taxon>
        <taxon>Basidiomycota</taxon>
        <taxon>Agaricomycotina</taxon>
        <taxon>Agaricomycetes</taxon>
        <taxon>Polyporales</taxon>
        <taxon>Gelatoporiaceae</taxon>
        <taxon>Obba</taxon>
    </lineage>
</organism>
<keyword evidence="1" id="KW-1133">Transmembrane helix</keyword>
<accession>A0A8E2DF30</accession>
<reference evidence="2 3" key="1">
    <citation type="submission" date="2016-07" db="EMBL/GenBank/DDBJ databases">
        <title>Draft genome of the white-rot fungus Obba rivulosa 3A-2.</title>
        <authorList>
            <consortium name="DOE Joint Genome Institute"/>
            <person name="Miettinen O."/>
            <person name="Riley R."/>
            <person name="Acob R."/>
            <person name="Barry K."/>
            <person name="Cullen D."/>
            <person name="De Vries R."/>
            <person name="Hainaut M."/>
            <person name="Hatakka A."/>
            <person name="Henrissat B."/>
            <person name="Hilden K."/>
            <person name="Kuo R."/>
            <person name="Labutti K."/>
            <person name="Lipzen A."/>
            <person name="Makela M.R."/>
            <person name="Sandor L."/>
            <person name="Spatafora J.W."/>
            <person name="Grigoriev I.V."/>
            <person name="Hibbett D.S."/>
        </authorList>
    </citation>
    <scope>NUCLEOTIDE SEQUENCE [LARGE SCALE GENOMIC DNA]</scope>
    <source>
        <strain evidence="2 3">3A-2</strain>
    </source>
</reference>
<proteinExistence type="predicted"/>
<dbReference type="EMBL" id="KV722663">
    <property type="protein sequence ID" value="OCH84521.1"/>
    <property type="molecule type" value="Genomic_DNA"/>
</dbReference>
<dbReference type="Proteomes" id="UP000250043">
    <property type="component" value="Unassembled WGS sequence"/>
</dbReference>
<keyword evidence="1" id="KW-0812">Transmembrane</keyword>
<feature type="transmembrane region" description="Helical" evidence="1">
    <location>
        <begin position="21"/>
        <end position="39"/>
    </location>
</feature>